<feature type="transmembrane region" description="Helical" evidence="5">
    <location>
        <begin position="391"/>
        <end position="422"/>
    </location>
</feature>
<accession>A0A4R3KQ00</accession>
<keyword evidence="3 5" id="KW-1133">Transmembrane helix</keyword>
<dbReference type="PANTHER" id="PTHR11814">
    <property type="entry name" value="SULFATE TRANSPORTER"/>
    <property type="match status" value="1"/>
</dbReference>
<keyword evidence="8" id="KW-1185">Reference proteome</keyword>
<feature type="transmembrane region" description="Helical" evidence="5">
    <location>
        <begin position="341"/>
        <end position="370"/>
    </location>
</feature>
<dbReference type="RefSeq" id="WP_132129545.1">
    <property type="nucleotide sequence ID" value="NZ_CP042432.1"/>
</dbReference>
<feature type="domain" description="SLC26A/SulP transporter" evidence="6">
    <location>
        <begin position="11"/>
        <end position="396"/>
    </location>
</feature>
<evidence type="ECO:0000259" key="6">
    <source>
        <dbReference type="Pfam" id="PF00916"/>
    </source>
</evidence>
<evidence type="ECO:0000256" key="1">
    <source>
        <dbReference type="ARBA" id="ARBA00004141"/>
    </source>
</evidence>
<dbReference type="AlphaFoldDB" id="A0A4R3KQ00"/>
<feature type="transmembrane region" description="Helical" evidence="5">
    <location>
        <begin position="197"/>
        <end position="218"/>
    </location>
</feature>
<comment type="caution">
    <text evidence="7">The sequence shown here is derived from an EMBL/GenBank/DDBJ whole genome shotgun (WGS) entry which is preliminary data.</text>
</comment>
<feature type="transmembrane region" description="Helical" evidence="5">
    <location>
        <begin position="121"/>
        <end position="141"/>
    </location>
</feature>
<dbReference type="Proteomes" id="UP000295807">
    <property type="component" value="Unassembled WGS sequence"/>
</dbReference>
<dbReference type="InterPro" id="IPR001902">
    <property type="entry name" value="SLC26A/SulP_fam"/>
</dbReference>
<gene>
    <name evidence="7" type="ORF">EDD80_10767</name>
</gene>
<dbReference type="InterPro" id="IPR011547">
    <property type="entry name" value="SLC26A/SulP_dom"/>
</dbReference>
<sequence length="519" mass="55203">MKKSGLTFQYLKNDFPAGLVVFLVALPLCLGIALASGAPLFAGIITGIVGGIVVGALNKSELSVSGPAAGLTVIVLTAITTLGSYQAFLFSVVIAGVLQMVFGFAKAGIIGNFFPSSVIRGMLAAIGLIMILGQLPVFLGVDTTGLKDEGLNFFGALTGGETDVLLNNMNMAALAIGVISLLIMIGWEKASFTKRGVLRLVPAPLVAVMFAILGHLLVSRMLPALAMGGSYLVNIPGLGGGELRSAFLLPDFSQWNNPQIYTTAITIAVIASLETLLSVDAVDKMDPMKRESPRNQVLKTQGIGNLICGLIGGLPMTAVIVRSSTNVAAGGKTRMASVIHGAFLVLAVLALSSLLNLIPLSALSAVLLIVGYKLTKPALYKMQFKLGRAQFVPFIVTVGAILVTDLLVGIMTGIAVSVYFVLKNNYKLSHSLKQEDDQEQKVVNIHLSEHVSFLNKPVLLNTLERVPPQSRVIIDGSRSRYIDHDALEIIHDFKRKASERSILLELNKVPHFELSNNAH</sequence>
<reference evidence="7 8" key="1">
    <citation type="submission" date="2019-03" db="EMBL/GenBank/DDBJ databases">
        <title>Genomic Encyclopedia of Type Strains, Phase IV (KMG-IV): sequencing the most valuable type-strain genomes for metagenomic binning, comparative biology and taxonomic classification.</title>
        <authorList>
            <person name="Goeker M."/>
        </authorList>
    </citation>
    <scope>NUCLEOTIDE SEQUENCE [LARGE SCALE GENOMIC DNA]</scope>
    <source>
        <strain evidence="7 8">DSM 21100</strain>
    </source>
</reference>
<dbReference type="OrthoDB" id="9769739at2"/>
<proteinExistence type="predicted"/>
<evidence type="ECO:0000256" key="4">
    <source>
        <dbReference type="ARBA" id="ARBA00023136"/>
    </source>
</evidence>
<evidence type="ECO:0000256" key="3">
    <source>
        <dbReference type="ARBA" id="ARBA00022989"/>
    </source>
</evidence>
<evidence type="ECO:0000256" key="5">
    <source>
        <dbReference type="SAM" id="Phobius"/>
    </source>
</evidence>
<dbReference type="GO" id="GO:0016020">
    <property type="term" value="C:membrane"/>
    <property type="evidence" value="ECO:0007669"/>
    <property type="project" value="UniProtKB-SubCell"/>
</dbReference>
<comment type="subcellular location">
    <subcellularLocation>
        <location evidence="1">Membrane</location>
        <topology evidence="1">Multi-pass membrane protein</topology>
    </subcellularLocation>
</comment>
<feature type="transmembrane region" description="Helical" evidence="5">
    <location>
        <begin position="164"/>
        <end position="185"/>
    </location>
</feature>
<feature type="transmembrane region" description="Helical" evidence="5">
    <location>
        <begin position="64"/>
        <end position="82"/>
    </location>
</feature>
<feature type="transmembrane region" description="Helical" evidence="5">
    <location>
        <begin position="303"/>
        <end position="321"/>
    </location>
</feature>
<evidence type="ECO:0000313" key="7">
    <source>
        <dbReference type="EMBL" id="TCS86534.1"/>
    </source>
</evidence>
<dbReference type="EMBL" id="SMAD01000007">
    <property type="protein sequence ID" value="TCS86534.1"/>
    <property type="molecule type" value="Genomic_DNA"/>
</dbReference>
<dbReference type="Pfam" id="PF00916">
    <property type="entry name" value="Sulfate_transp"/>
    <property type="match status" value="1"/>
</dbReference>
<feature type="transmembrane region" description="Helical" evidence="5">
    <location>
        <begin position="15"/>
        <end position="34"/>
    </location>
</feature>
<name>A0A4R3KQ00_9SPHI</name>
<feature type="transmembrane region" description="Helical" evidence="5">
    <location>
        <begin position="88"/>
        <end position="109"/>
    </location>
</feature>
<protein>
    <submittedName>
        <fullName evidence="7">MFS superfamily sulfate permease-like transporter</fullName>
    </submittedName>
</protein>
<evidence type="ECO:0000313" key="8">
    <source>
        <dbReference type="Proteomes" id="UP000295807"/>
    </source>
</evidence>
<organism evidence="7 8">
    <name type="scientific">Anseongella ginsenosidimutans</name>
    <dbReference type="NCBI Taxonomy" id="496056"/>
    <lineage>
        <taxon>Bacteria</taxon>
        <taxon>Pseudomonadati</taxon>
        <taxon>Bacteroidota</taxon>
        <taxon>Sphingobacteriia</taxon>
        <taxon>Sphingobacteriales</taxon>
        <taxon>Sphingobacteriaceae</taxon>
        <taxon>Anseongella</taxon>
    </lineage>
</organism>
<keyword evidence="4 5" id="KW-0472">Membrane</keyword>
<feature type="transmembrane region" description="Helical" evidence="5">
    <location>
        <begin position="260"/>
        <end position="282"/>
    </location>
</feature>
<feature type="transmembrane region" description="Helical" evidence="5">
    <location>
        <begin position="40"/>
        <end position="57"/>
    </location>
</feature>
<keyword evidence="2 5" id="KW-0812">Transmembrane</keyword>
<dbReference type="GO" id="GO:0055085">
    <property type="term" value="P:transmembrane transport"/>
    <property type="evidence" value="ECO:0007669"/>
    <property type="project" value="InterPro"/>
</dbReference>
<evidence type="ECO:0000256" key="2">
    <source>
        <dbReference type="ARBA" id="ARBA00022692"/>
    </source>
</evidence>